<protein>
    <submittedName>
        <fullName evidence="1">Uncharacterized protein</fullName>
    </submittedName>
</protein>
<reference evidence="1" key="1">
    <citation type="submission" date="2023-05" db="EMBL/GenBank/DDBJ databases">
        <authorList>
            <consortium name="ELIXIR-Norway"/>
        </authorList>
    </citation>
    <scope>NUCLEOTIDE SEQUENCE</scope>
</reference>
<sequence length="99" mass="10849">MVHRVRGTYGFNRFRPSDVLVEDESLGRGDVKEQSSVWCIEGPGHAANCSVRTVLLASEETCEAGDIVMPTLEPPRLCEGRSCVDRIPVSPALARVPRL</sequence>
<dbReference type="Proteomes" id="UP001162501">
    <property type="component" value="Chromosome 24"/>
</dbReference>
<organism evidence="1 2">
    <name type="scientific">Rangifer tarandus platyrhynchus</name>
    <name type="common">Svalbard reindeer</name>
    <dbReference type="NCBI Taxonomy" id="3082113"/>
    <lineage>
        <taxon>Eukaryota</taxon>
        <taxon>Metazoa</taxon>
        <taxon>Chordata</taxon>
        <taxon>Craniata</taxon>
        <taxon>Vertebrata</taxon>
        <taxon>Euteleostomi</taxon>
        <taxon>Mammalia</taxon>
        <taxon>Eutheria</taxon>
        <taxon>Laurasiatheria</taxon>
        <taxon>Artiodactyla</taxon>
        <taxon>Ruminantia</taxon>
        <taxon>Pecora</taxon>
        <taxon>Cervidae</taxon>
        <taxon>Odocoileinae</taxon>
        <taxon>Rangifer</taxon>
    </lineage>
</organism>
<evidence type="ECO:0000313" key="2">
    <source>
        <dbReference type="Proteomes" id="UP001162501"/>
    </source>
</evidence>
<proteinExistence type="predicted"/>
<name>A0ACB0EQA5_RANTA</name>
<gene>
    <name evidence="1" type="ORF">MRATA1EN3_LOCUS14073</name>
</gene>
<evidence type="ECO:0000313" key="1">
    <source>
        <dbReference type="EMBL" id="CAI9702860.1"/>
    </source>
</evidence>
<accession>A0ACB0EQA5</accession>
<dbReference type="EMBL" id="OX596108">
    <property type="protein sequence ID" value="CAI9702860.1"/>
    <property type="molecule type" value="Genomic_DNA"/>
</dbReference>